<reference evidence="7" key="1">
    <citation type="submission" date="2020-02" db="EMBL/GenBank/DDBJ databases">
        <authorList>
            <person name="Scholz U."/>
            <person name="Mascher M."/>
            <person name="Fiebig A."/>
        </authorList>
    </citation>
    <scope>NUCLEOTIDE SEQUENCE</scope>
</reference>
<dbReference type="PROSITE" id="PS50191">
    <property type="entry name" value="CRAL_TRIO"/>
    <property type="match status" value="1"/>
</dbReference>
<organism evidence="7 8">
    <name type="scientific">Spirodela intermedia</name>
    <name type="common">Intermediate duckweed</name>
    <dbReference type="NCBI Taxonomy" id="51605"/>
    <lineage>
        <taxon>Eukaryota</taxon>
        <taxon>Viridiplantae</taxon>
        <taxon>Streptophyta</taxon>
        <taxon>Embryophyta</taxon>
        <taxon>Tracheophyta</taxon>
        <taxon>Spermatophyta</taxon>
        <taxon>Magnoliopsida</taxon>
        <taxon>Liliopsida</taxon>
        <taxon>Araceae</taxon>
        <taxon>Lemnoideae</taxon>
        <taxon>Spirodela</taxon>
    </lineage>
</organism>
<gene>
    <name evidence="7" type="ORF">SI8410_07010420</name>
</gene>
<dbReference type="InterPro" id="IPR051026">
    <property type="entry name" value="PI/PC_transfer"/>
</dbReference>
<dbReference type="SUPFAM" id="SSF46938">
    <property type="entry name" value="CRAL/TRIO N-terminal domain"/>
    <property type="match status" value="1"/>
</dbReference>
<evidence type="ECO:0000256" key="3">
    <source>
        <dbReference type="ARBA" id="ARBA00023034"/>
    </source>
</evidence>
<dbReference type="InterPro" id="IPR011074">
    <property type="entry name" value="CRAL/TRIO_N_dom"/>
</dbReference>
<evidence type="ECO:0000259" key="6">
    <source>
        <dbReference type="PROSITE" id="PS50191"/>
    </source>
</evidence>
<accession>A0A7I8KPN5</accession>
<comment type="subcellular location">
    <subcellularLocation>
        <location evidence="1">Cell membrane</location>
        <topology evidence="1">Peripheral membrane protein</topology>
    </subcellularLocation>
    <subcellularLocation>
        <location evidence="2">Golgi apparatus membrane</location>
        <topology evidence="2">Peripheral membrane protein</topology>
    </subcellularLocation>
</comment>
<name>A0A7I8KPN5_SPIIN</name>
<evidence type="ECO:0000256" key="5">
    <source>
        <dbReference type="SAM" id="MobiDB-lite"/>
    </source>
</evidence>
<sequence length="436" mass="49752">MTFSGKDGLAATSGDVLKERGKTSSFGESQNQKRTNYFNIPLKTEKASSFSKRSFKSVKNAFKKTGRSSSLRATFGDSRDPNYEHLVQNLRELLLSEGKIPEKYDDYHTLFRFLKARGYDLIKAKDMYLKMLTWREDCGVDVIGKDFKYEEYDEVKKCYPHGFHGVDKYGRPLYIERIGLVDLSALLKVTTIDRYLKYHISEQEKTLNLRYPSCSIATRRHIASTMTIVDVKGVTSPIVLVRHMTETLHQLFVVNAGSGFRVLWKVLNPFLDTRTFSKIQILGSQFKNKLLESVDRSNLPDFLGGDCTCAEHGGCLKEDIGPWNNLEVHHALKDYQEKRWQGQNREGPHDDLAQKEPLAPQDFSQTKPLEGQVDYDNMAQQISALEIELHEIEMILRSLLSRHGKLVDGINQLKGMTKSVSASVPSRHLVRLLNQP</sequence>
<feature type="compositionally biased region" description="Basic and acidic residues" evidence="5">
    <location>
        <begin position="341"/>
        <end position="354"/>
    </location>
</feature>
<dbReference type="InterPro" id="IPR036273">
    <property type="entry name" value="CRAL/TRIO_N_dom_sf"/>
</dbReference>
<dbReference type="InterPro" id="IPR036865">
    <property type="entry name" value="CRAL-TRIO_dom_sf"/>
</dbReference>
<dbReference type="CDD" id="cd00170">
    <property type="entry name" value="SEC14"/>
    <property type="match status" value="1"/>
</dbReference>
<dbReference type="Pfam" id="PF00650">
    <property type="entry name" value="CRAL_TRIO"/>
    <property type="match status" value="1"/>
</dbReference>
<dbReference type="SUPFAM" id="SSF52087">
    <property type="entry name" value="CRAL/TRIO domain"/>
    <property type="match status" value="1"/>
</dbReference>
<dbReference type="AlphaFoldDB" id="A0A7I8KPN5"/>
<proteinExistence type="inferred from homology"/>
<feature type="domain" description="CRAL-TRIO" evidence="6">
    <location>
        <begin position="151"/>
        <end position="311"/>
    </location>
</feature>
<dbReference type="EMBL" id="LR746270">
    <property type="protein sequence ID" value="CAA7399750.1"/>
    <property type="molecule type" value="Genomic_DNA"/>
</dbReference>
<keyword evidence="8" id="KW-1185">Reference proteome</keyword>
<keyword evidence="3" id="KW-0333">Golgi apparatus</keyword>
<dbReference type="PANTHER" id="PTHR45657">
    <property type="entry name" value="CRAL-TRIO DOMAIN-CONTAINING PROTEIN YKL091C-RELATED"/>
    <property type="match status" value="1"/>
</dbReference>
<feature type="region of interest" description="Disordered" evidence="5">
    <location>
        <begin position="341"/>
        <end position="368"/>
    </location>
</feature>
<evidence type="ECO:0000256" key="4">
    <source>
        <dbReference type="ARBA" id="ARBA00038020"/>
    </source>
</evidence>
<dbReference type="SMART" id="SM00516">
    <property type="entry name" value="SEC14"/>
    <property type="match status" value="1"/>
</dbReference>
<comment type="similarity">
    <text evidence="4">Belongs to the SFH family.</text>
</comment>
<dbReference type="GO" id="GO:0005886">
    <property type="term" value="C:plasma membrane"/>
    <property type="evidence" value="ECO:0007669"/>
    <property type="project" value="UniProtKB-SubCell"/>
</dbReference>
<dbReference type="SMART" id="SM01100">
    <property type="entry name" value="CRAL_TRIO_N"/>
    <property type="match status" value="1"/>
</dbReference>
<dbReference type="PANTHER" id="PTHR45657:SF50">
    <property type="entry name" value="PHOSPHATIDYLINOSITOL_PHOSPHATIDYLCHOLINE TRANSFER PROTEIN SFH11"/>
    <property type="match status" value="1"/>
</dbReference>
<dbReference type="Proteomes" id="UP000663760">
    <property type="component" value="Chromosome 7"/>
</dbReference>
<dbReference type="GO" id="GO:0000139">
    <property type="term" value="C:Golgi membrane"/>
    <property type="evidence" value="ECO:0007669"/>
    <property type="project" value="UniProtKB-SubCell"/>
</dbReference>
<dbReference type="InterPro" id="IPR001251">
    <property type="entry name" value="CRAL-TRIO_dom"/>
</dbReference>
<evidence type="ECO:0000256" key="2">
    <source>
        <dbReference type="ARBA" id="ARBA00004395"/>
    </source>
</evidence>
<evidence type="ECO:0000313" key="8">
    <source>
        <dbReference type="Proteomes" id="UP000663760"/>
    </source>
</evidence>
<dbReference type="Gene3D" id="3.40.525.10">
    <property type="entry name" value="CRAL-TRIO lipid binding domain"/>
    <property type="match status" value="1"/>
</dbReference>
<dbReference type="OrthoDB" id="1434354at2759"/>
<evidence type="ECO:0000256" key="1">
    <source>
        <dbReference type="ARBA" id="ARBA00004202"/>
    </source>
</evidence>
<protein>
    <recommendedName>
        <fullName evidence="6">CRAL-TRIO domain-containing protein</fullName>
    </recommendedName>
</protein>
<dbReference type="Gene3D" id="1.10.8.20">
    <property type="entry name" value="N-terminal domain of phosphatidylinositol transfer protein sec14p"/>
    <property type="match status" value="1"/>
</dbReference>
<evidence type="ECO:0000313" key="7">
    <source>
        <dbReference type="EMBL" id="CAA7399750.1"/>
    </source>
</evidence>